<dbReference type="AlphaFoldDB" id="A0A1G1KV58"/>
<dbReference type="Gene3D" id="3.40.470.10">
    <property type="entry name" value="Uracil-DNA glycosylase-like domain"/>
    <property type="match status" value="1"/>
</dbReference>
<organism evidence="13 14">
    <name type="scientific">Candidatus Danuiimicrobium aquiferis</name>
    <dbReference type="NCBI Taxonomy" id="1801832"/>
    <lineage>
        <taxon>Bacteria</taxon>
        <taxon>Pseudomonadati</taxon>
        <taxon>Candidatus Omnitrophota</taxon>
        <taxon>Candidatus Danuiimicrobium</taxon>
    </lineage>
</organism>
<dbReference type="Proteomes" id="UP000178187">
    <property type="component" value="Unassembled WGS sequence"/>
</dbReference>
<evidence type="ECO:0000256" key="8">
    <source>
        <dbReference type="ARBA" id="ARBA00022801"/>
    </source>
</evidence>
<dbReference type="NCBIfam" id="TIGR00758">
    <property type="entry name" value="UDG_fam4"/>
    <property type="match status" value="1"/>
</dbReference>
<dbReference type="SMART" id="SM00987">
    <property type="entry name" value="UreE_C"/>
    <property type="match status" value="1"/>
</dbReference>
<protein>
    <recommendedName>
        <fullName evidence="4">Type-4 uracil-DNA glycosylase</fullName>
        <ecNumber evidence="3">3.2.2.27</ecNumber>
    </recommendedName>
</protein>
<dbReference type="GO" id="GO:0046872">
    <property type="term" value="F:metal ion binding"/>
    <property type="evidence" value="ECO:0007669"/>
    <property type="project" value="UniProtKB-KW"/>
</dbReference>
<evidence type="ECO:0000256" key="9">
    <source>
        <dbReference type="ARBA" id="ARBA00023004"/>
    </source>
</evidence>
<dbReference type="GO" id="GO:0051539">
    <property type="term" value="F:4 iron, 4 sulfur cluster binding"/>
    <property type="evidence" value="ECO:0007669"/>
    <property type="project" value="UniProtKB-KW"/>
</dbReference>
<dbReference type="GO" id="GO:0004844">
    <property type="term" value="F:uracil DNA N-glycosylase activity"/>
    <property type="evidence" value="ECO:0007669"/>
    <property type="project" value="UniProtKB-EC"/>
</dbReference>
<dbReference type="EMBL" id="MHFR01000048">
    <property type="protein sequence ID" value="OGW96816.1"/>
    <property type="molecule type" value="Genomic_DNA"/>
</dbReference>
<dbReference type="InterPro" id="IPR051536">
    <property type="entry name" value="UDG_Type-4/5"/>
</dbReference>
<proteinExistence type="inferred from homology"/>
<keyword evidence="9" id="KW-0408">Iron</keyword>
<feature type="domain" description="Uracil-DNA glycosylase-like" evidence="12">
    <location>
        <begin position="45"/>
        <end position="199"/>
    </location>
</feature>
<evidence type="ECO:0000256" key="1">
    <source>
        <dbReference type="ARBA" id="ARBA00001400"/>
    </source>
</evidence>
<evidence type="ECO:0000256" key="6">
    <source>
        <dbReference type="ARBA" id="ARBA00022723"/>
    </source>
</evidence>
<dbReference type="PANTHER" id="PTHR33693">
    <property type="entry name" value="TYPE-5 URACIL-DNA GLYCOSYLASE"/>
    <property type="match status" value="1"/>
</dbReference>
<keyword evidence="7" id="KW-0227">DNA damage</keyword>
<evidence type="ECO:0000259" key="12">
    <source>
        <dbReference type="SMART" id="SM00986"/>
    </source>
</evidence>
<keyword evidence="11" id="KW-0234">DNA repair</keyword>
<dbReference type="SUPFAM" id="SSF52141">
    <property type="entry name" value="Uracil-DNA glycosylase-like"/>
    <property type="match status" value="1"/>
</dbReference>
<evidence type="ECO:0000256" key="5">
    <source>
        <dbReference type="ARBA" id="ARBA00022485"/>
    </source>
</evidence>
<evidence type="ECO:0000256" key="3">
    <source>
        <dbReference type="ARBA" id="ARBA00012030"/>
    </source>
</evidence>
<name>A0A1G1KV58_9BACT</name>
<dbReference type="Pfam" id="PF03167">
    <property type="entry name" value="UDG"/>
    <property type="match status" value="1"/>
</dbReference>
<dbReference type="CDD" id="cd10030">
    <property type="entry name" value="UDG-F4_TTUDGA_SPO1dp_like"/>
    <property type="match status" value="1"/>
</dbReference>
<comment type="similarity">
    <text evidence="2">Belongs to the uracil-DNA glycosylase (UDG) superfamily. Type 4 (UDGa) family.</text>
</comment>
<evidence type="ECO:0000256" key="7">
    <source>
        <dbReference type="ARBA" id="ARBA00022763"/>
    </source>
</evidence>
<evidence type="ECO:0000313" key="14">
    <source>
        <dbReference type="Proteomes" id="UP000178187"/>
    </source>
</evidence>
<keyword evidence="6" id="KW-0479">Metal-binding</keyword>
<keyword evidence="5" id="KW-0004">4Fe-4S</keyword>
<sequence>MQRDLFYDLQNEVLEAASYCEFKAALSSSNCTLCPLAASRSQIVVDRGNPEADVVMIGEAPGEKEDIQGKAFVGRSGQLLDQMMKTVGFDTDRESLIMNVVKCRPPDNRAPKSEEVDACHGFFEKQISLLHPRIILLLGATALKHVIKDKDKRDFSMKNQVGRFFENGRFPGTKIMVLYHPAYILRDPRKKPEMMEHLKTFKKYWNSIR</sequence>
<dbReference type="EC" id="3.2.2.27" evidence="3"/>
<dbReference type="GO" id="GO:0006281">
    <property type="term" value="P:DNA repair"/>
    <property type="evidence" value="ECO:0007669"/>
    <property type="project" value="UniProtKB-KW"/>
</dbReference>
<keyword evidence="10" id="KW-0411">Iron-sulfur</keyword>
<dbReference type="InterPro" id="IPR005273">
    <property type="entry name" value="Ura-DNA_glyco_family4"/>
</dbReference>
<evidence type="ECO:0000256" key="11">
    <source>
        <dbReference type="ARBA" id="ARBA00023204"/>
    </source>
</evidence>
<gene>
    <name evidence="13" type="ORF">A3G33_01635</name>
</gene>
<comment type="catalytic activity">
    <reaction evidence="1">
        <text>Hydrolyzes single-stranded DNA or mismatched double-stranded DNA and polynucleotides, releasing free uracil.</text>
        <dbReference type="EC" id="3.2.2.27"/>
    </reaction>
</comment>
<evidence type="ECO:0000256" key="4">
    <source>
        <dbReference type="ARBA" id="ARBA00019403"/>
    </source>
</evidence>
<evidence type="ECO:0000256" key="2">
    <source>
        <dbReference type="ARBA" id="ARBA00006521"/>
    </source>
</evidence>
<comment type="caution">
    <text evidence="13">The sequence shown here is derived from an EMBL/GenBank/DDBJ whole genome shotgun (WGS) entry which is preliminary data.</text>
</comment>
<dbReference type="InterPro" id="IPR036895">
    <property type="entry name" value="Uracil-DNA_glycosylase-like_sf"/>
</dbReference>
<reference evidence="13 14" key="1">
    <citation type="journal article" date="2016" name="Nat. Commun.">
        <title>Thousands of microbial genomes shed light on interconnected biogeochemical processes in an aquifer system.</title>
        <authorList>
            <person name="Anantharaman K."/>
            <person name="Brown C.T."/>
            <person name="Hug L.A."/>
            <person name="Sharon I."/>
            <person name="Castelle C.J."/>
            <person name="Probst A.J."/>
            <person name="Thomas B.C."/>
            <person name="Singh A."/>
            <person name="Wilkins M.J."/>
            <person name="Karaoz U."/>
            <person name="Brodie E.L."/>
            <person name="Williams K.H."/>
            <person name="Hubbard S.S."/>
            <person name="Banfield J.F."/>
        </authorList>
    </citation>
    <scope>NUCLEOTIDE SEQUENCE [LARGE SCALE GENOMIC DNA]</scope>
</reference>
<accession>A0A1G1KV58</accession>
<dbReference type="InterPro" id="IPR005122">
    <property type="entry name" value="Uracil-DNA_glycosylase-like"/>
</dbReference>
<dbReference type="SMART" id="SM00986">
    <property type="entry name" value="UDG"/>
    <property type="match status" value="1"/>
</dbReference>
<evidence type="ECO:0000256" key="10">
    <source>
        <dbReference type="ARBA" id="ARBA00023014"/>
    </source>
</evidence>
<dbReference type="PANTHER" id="PTHR33693:SF1">
    <property type="entry name" value="TYPE-4 URACIL-DNA GLYCOSYLASE"/>
    <property type="match status" value="1"/>
</dbReference>
<keyword evidence="8" id="KW-0378">Hydrolase</keyword>
<evidence type="ECO:0000313" key="13">
    <source>
        <dbReference type="EMBL" id="OGW96816.1"/>
    </source>
</evidence>